<feature type="compositionally biased region" description="Polar residues" evidence="1">
    <location>
        <begin position="164"/>
        <end position="180"/>
    </location>
</feature>
<name>Q0E505_SFAVA</name>
<organism evidence="2 3">
    <name type="scientific">Spodoptera frugiperda ascovirus 1a</name>
    <name type="common">SfAV-1a</name>
    <dbReference type="NCBI Taxonomy" id="113370"/>
    <lineage>
        <taxon>Viruses</taxon>
        <taxon>Varidnaviria</taxon>
        <taxon>Bamfordvirae</taxon>
        <taxon>Nucleocytoviricota</taxon>
        <taxon>Megaviricetes</taxon>
        <taxon>Pimascovirales</taxon>
        <taxon>Pimascovirales incertae sedis</taxon>
        <taxon>Ascoviridae</taxon>
        <taxon>Ascovirus</taxon>
        <taxon>Ascovirus sfav1a</taxon>
    </lineage>
</organism>
<evidence type="ECO:0000256" key="1">
    <source>
        <dbReference type="SAM" id="MobiDB-lite"/>
    </source>
</evidence>
<feature type="region of interest" description="Disordered" evidence="1">
    <location>
        <begin position="1"/>
        <end position="22"/>
    </location>
</feature>
<dbReference type="EMBL" id="AM398843">
    <property type="protein sequence ID" value="CAL44696.1"/>
    <property type="molecule type" value="Genomic_DNA"/>
</dbReference>
<keyword evidence="3" id="KW-1185">Reference proteome</keyword>
<protein>
    <submittedName>
        <fullName evidence="2">29 kDa</fullName>
    </submittedName>
</protein>
<feature type="compositionally biased region" description="Basic and acidic residues" evidence="1">
    <location>
        <begin position="181"/>
        <end position="190"/>
    </location>
</feature>
<feature type="compositionally biased region" description="Basic residues" evidence="1">
    <location>
        <begin position="1"/>
        <end position="10"/>
    </location>
</feature>
<gene>
    <name evidence="2" type="primary">ORF096</name>
</gene>
<dbReference type="RefSeq" id="YP_762451.1">
    <property type="nucleotide sequence ID" value="NC_008361.1"/>
</dbReference>
<sequence>MSQLYRRKRRADSPSTMTDPLCGLRSSVQRQTLSVLINFEPISRTIKGKEMFNKWARKKLNNATATHSHDDLYPLMYSSNEDSIIHTNSEPLADIPVWNIDVAPPRVVAVTYKDGSVTSSSSSSMCSISTTTTTNDSSSGHYVVNEPALETIGDGTDSVKSDVSETGYQVTDDSFENNEQVSRRDSGSKEEPEEACNVERDRQTSVERNHGPVRHDNSWHESDNVVMSVTFSVGGVAFRRIVATLGGLVVALSVLLKRHVIP</sequence>
<dbReference type="KEGG" id="vg:4306223"/>
<accession>Q0E505</accession>
<reference evidence="2 3" key="1">
    <citation type="journal article" date="2006" name="J. Virol.">
        <title>Genomic sequence of Spodoptera frugiperda Ascovirus 1a, an enveloped, double-stranded DNA insect virus that manipulates apoptosis for viral reproduction.</title>
        <authorList>
            <person name="Bideshi D.K."/>
            <person name="Demattei M.V."/>
            <person name="Rouleux-Bonnin F."/>
            <person name="Stasiak K."/>
            <person name="Tan Y."/>
            <person name="Bigot S."/>
            <person name="Bigot Y."/>
            <person name="Federici B.A."/>
        </authorList>
    </citation>
    <scope>NUCLEOTIDE SEQUENCE [LARGE SCALE GENOMIC DNA]</scope>
    <source>
        <strain evidence="3">SvAV-1a</strain>
    </source>
</reference>
<feature type="compositionally biased region" description="Basic and acidic residues" evidence="1">
    <location>
        <begin position="197"/>
        <end position="217"/>
    </location>
</feature>
<evidence type="ECO:0000313" key="2">
    <source>
        <dbReference type="EMBL" id="CAL44696.1"/>
    </source>
</evidence>
<organismHost>
    <name type="scientific">Spodoptera frugiperda</name>
    <name type="common">Fall armyworm</name>
    <dbReference type="NCBI Taxonomy" id="7108"/>
</organismHost>
<feature type="compositionally biased region" description="Low complexity" evidence="1">
    <location>
        <begin position="120"/>
        <end position="139"/>
    </location>
</feature>
<feature type="region of interest" description="Disordered" evidence="1">
    <location>
        <begin position="120"/>
        <end position="217"/>
    </location>
</feature>
<dbReference type="Proteomes" id="UP000008030">
    <property type="component" value="Segment"/>
</dbReference>
<dbReference type="GeneID" id="4306223"/>
<proteinExistence type="predicted"/>
<evidence type="ECO:0000313" key="3">
    <source>
        <dbReference type="Proteomes" id="UP000008030"/>
    </source>
</evidence>